<organism evidence="5 6">
    <name type="scientific">Verticiella sediminum</name>
    <dbReference type="NCBI Taxonomy" id="1247510"/>
    <lineage>
        <taxon>Bacteria</taxon>
        <taxon>Pseudomonadati</taxon>
        <taxon>Pseudomonadota</taxon>
        <taxon>Betaproteobacteria</taxon>
        <taxon>Burkholderiales</taxon>
        <taxon>Alcaligenaceae</taxon>
        <taxon>Verticiella</taxon>
    </lineage>
</organism>
<dbReference type="InterPro" id="IPR036291">
    <property type="entry name" value="NAD(P)-bd_dom_sf"/>
</dbReference>
<dbReference type="EMBL" id="VLTJ01000026">
    <property type="protein sequence ID" value="TSH93901.1"/>
    <property type="molecule type" value="Genomic_DNA"/>
</dbReference>
<evidence type="ECO:0000256" key="2">
    <source>
        <dbReference type="ARBA" id="ARBA00023002"/>
    </source>
</evidence>
<keyword evidence="2" id="KW-0560">Oxidoreductase</keyword>
<proteinExistence type="inferred from homology"/>
<dbReference type="InterPro" id="IPR002347">
    <property type="entry name" value="SDR_fam"/>
</dbReference>
<dbReference type="NCBIfam" id="NF004843">
    <property type="entry name" value="PRK06194.1"/>
    <property type="match status" value="1"/>
</dbReference>
<feature type="region of interest" description="Disordered" evidence="4">
    <location>
        <begin position="203"/>
        <end position="231"/>
    </location>
</feature>
<keyword evidence="6" id="KW-1185">Reference proteome</keyword>
<comment type="similarity">
    <text evidence="1 3">Belongs to the short-chain dehydrogenases/reductases (SDR) family.</text>
</comment>
<dbReference type="OrthoDB" id="4690547at2"/>
<evidence type="ECO:0000256" key="4">
    <source>
        <dbReference type="SAM" id="MobiDB-lite"/>
    </source>
</evidence>
<accession>A0A556AM07</accession>
<gene>
    <name evidence="5" type="ORF">FOZ76_13535</name>
</gene>
<comment type="caution">
    <text evidence="5">The sequence shown here is derived from an EMBL/GenBank/DDBJ whole genome shotgun (WGS) entry which is preliminary data.</text>
</comment>
<dbReference type="PRINTS" id="PR00080">
    <property type="entry name" value="SDRFAMILY"/>
</dbReference>
<dbReference type="GO" id="GO:0016491">
    <property type="term" value="F:oxidoreductase activity"/>
    <property type="evidence" value="ECO:0007669"/>
    <property type="project" value="UniProtKB-KW"/>
</dbReference>
<evidence type="ECO:0000313" key="5">
    <source>
        <dbReference type="EMBL" id="TSH93901.1"/>
    </source>
</evidence>
<dbReference type="SUPFAM" id="SSF51735">
    <property type="entry name" value="NAD(P)-binding Rossmann-fold domains"/>
    <property type="match status" value="1"/>
</dbReference>
<evidence type="ECO:0000256" key="3">
    <source>
        <dbReference type="RuleBase" id="RU000363"/>
    </source>
</evidence>
<dbReference type="PANTHER" id="PTHR43391:SF82">
    <property type="entry name" value="OXIDOREDUCTASE SADH-RELATED"/>
    <property type="match status" value="1"/>
</dbReference>
<protein>
    <submittedName>
        <fullName evidence="5">SDR family oxidoreductase</fullName>
    </submittedName>
</protein>
<dbReference type="Pfam" id="PF00106">
    <property type="entry name" value="adh_short"/>
    <property type="match status" value="1"/>
</dbReference>
<dbReference type="Gene3D" id="3.40.50.720">
    <property type="entry name" value="NAD(P)-binding Rossmann-like Domain"/>
    <property type="match status" value="1"/>
</dbReference>
<dbReference type="PRINTS" id="PR00081">
    <property type="entry name" value="GDHRDH"/>
</dbReference>
<dbReference type="RefSeq" id="WP_143948802.1">
    <property type="nucleotide sequence ID" value="NZ_BAABMB010000006.1"/>
</dbReference>
<evidence type="ECO:0000256" key="1">
    <source>
        <dbReference type="ARBA" id="ARBA00006484"/>
    </source>
</evidence>
<dbReference type="AlphaFoldDB" id="A0A556AM07"/>
<name>A0A556AM07_9BURK</name>
<dbReference type="Proteomes" id="UP000318405">
    <property type="component" value="Unassembled WGS sequence"/>
</dbReference>
<dbReference type="CDD" id="cd05233">
    <property type="entry name" value="SDR_c"/>
    <property type="match status" value="1"/>
</dbReference>
<dbReference type="PANTHER" id="PTHR43391">
    <property type="entry name" value="RETINOL DEHYDROGENASE-RELATED"/>
    <property type="match status" value="1"/>
</dbReference>
<sequence>MFSYEGRTAVITGAGSGFGREFARIAAARGMNLVLADIQQDALDETRAEMEKAGAPVITQRVDVAKVEQVDALAKATFERFGTPHLLFNNAGVGSGGLIWESALEDWEWVMGVNLWGVIYGIRAFVPAMVAAGQKDENYRGHVVNTASMAGLLNPPNMGVYNVSKEAVISVSETLYQDLDLIGARVGASVLCPYFVPTGISDAERNRTTPKQPLTRSQEVGRENGRKAVSSGKLTAADIGRMTYEAIDENRFYIYSHPHALGNLEARMEGMLRTGRPPDPFAERPHVREALRERMLAPESAA</sequence>
<reference evidence="5 6" key="1">
    <citation type="submission" date="2019-07" db="EMBL/GenBank/DDBJ databases">
        <title>Qingshengfaniella alkalisoli gen. nov., sp. nov., isolated from saline soil.</title>
        <authorList>
            <person name="Xu L."/>
            <person name="Huang X.-X."/>
            <person name="Sun J.-Q."/>
        </authorList>
    </citation>
    <scope>NUCLEOTIDE SEQUENCE [LARGE SCALE GENOMIC DNA]</scope>
    <source>
        <strain evidence="5 6">DSM 27279</strain>
    </source>
</reference>
<evidence type="ECO:0000313" key="6">
    <source>
        <dbReference type="Proteomes" id="UP000318405"/>
    </source>
</evidence>
<feature type="compositionally biased region" description="Polar residues" evidence="4">
    <location>
        <begin position="209"/>
        <end position="218"/>
    </location>
</feature>